<organism evidence="1">
    <name type="scientific">Tetraodon nigroviridis</name>
    <name type="common">Spotted green pufferfish</name>
    <name type="synonym">Chelonodon nigroviridis</name>
    <dbReference type="NCBI Taxonomy" id="99883"/>
    <lineage>
        <taxon>Eukaryota</taxon>
        <taxon>Metazoa</taxon>
        <taxon>Chordata</taxon>
        <taxon>Craniata</taxon>
        <taxon>Vertebrata</taxon>
        <taxon>Euteleostomi</taxon>
        <taxon>Actinopterygii</taxon>
        <taxon>Neopterygii</taxon>
        <taxon>Teleostei</taxon>
        <taxon>Neoteleostei</taxon>
        <taxon>Acanthomorphata</taxon>
        <taxon>Eupercaria</taxon>
        <taxon>Tetraodontiformes</taxon>
        <taxon>Tetradontoidea</taxon>
        <taxon>Tetraodontidae</taxon>
        <taxon>Tetraodon</taxon>
    </lineage>
</organism>
<feature type="non-terminal residue" evidence="1">
    <location>
        <position position="1"/>
    </location>
</feature>
<sequence>ERLTAEQMDEQRIQNVAYQYLCRLEEAKRS</sequence>
<reference evidence="1" key="2">
    <citation type="submission" date="2004-02" db="EMBL/GenBank/DDBJ databases">
        <authorList>
            <consortium name="Genoscope"/>
            <consortium name="Whitehead Institute Centre for Genome Research"/>
        </authorList>
    </citation>
    <scope>NUCLEOTIDE SEQUENCE</scope>
</reference>
<feature type="non-terminal residue" evidence="1">
    <location>
        <position position="30"/>
    </location>
</feature>
<evidence type="ECO:0000313" key="1">
    <source>
        <dbReference type="EMBL" id="CAF92558.1"/>
    </source>
</evidence>
<dbReference type="AlphaFoldDB" id="Q4T3H4"/>
<accession>Q4T3H4</accession>
<name>Q4T3H4_TETNG</name>
<reference evidence="1" key="1">
    <citation type="journal article" date="2004" name="Nature">
        <title>Genome duplication in the teleost fish Tetraodon nigroviridis reveals the early vertebrate proto-karyotype.</title>
        <authorList>
            <person name="Jaillon O."/>
            <person name="Aury J.-M."/>
            <person name="Brunet F."/>
            <person name="Petit J.-L."/>
            <person name="Stange-Thomann N."/>
            <person name="Mauceli E."/>
            <person name="Bouneau L."/>
            <person name="Fischer C."/>
            <person name="Ozouf-Costaz C."/>
            <person name="Bernot A."/>
            <person name="Nicaud S."/>
            <person name="Jaffe D."/>
            <person name="Fisher S."/>
            <person name="Lutfalla G."/>
            <person name="Dossat C."/>
            <person name="Segurens B."/>
            <person name="Dasilva C."/>
            <person name="Salanoubat M."/>
            <person name="Levy M."/>
            <person name="Boudet N."/>
            <person name="Castellano S."/>
            <person name="Anthouard V."/>
            <person name="Jubin C."/>
            <person name="Castelli V."/>
            <person name="Katinka M."/>
            <person name="Vacherie B."/>
            <person name="Biemont C."/>
            <person name="Skalli Z."/>
            <person name="Cattolico L."/>
            <person name="Poulain J."/>
            <person name="De Berardinis V."/>
            <person name="Cruaud C."/>
            <person name="Duprat S."/>
            <person name="Brottier P."/>
            <person name="Coutanceau J.-P."/>
            <person name="Gouzy J."/>
            <person name="Parra G."/>
            <person name="Lardier G."/>
            <person name="Chapple C."/>
            <person name="McKernan K.J."/>
            <person name="McEwan P."/>
            <person name="Bosak S."/>
            <person name="Kellis M."/>
            <person name="Volff J.-N."/>
            <person name="Guigo R."/>
            <person name="Zody M.C."/>
            <person name="Mesirov J."/>
            <person name="Lindblad-Toh K."/>
            <person name="Birren B."/>
            <person name="Nusbaum C."/>
            <person name="Kahn D."/>
            <person name="Robinson-Rechavi M."/>
            <person name="Laudet V."/>
            <person name="Schachter V."/>
            <person name="Quetier F."/>
            <person name="Saurin W."/>
            <person name="Scarpelli C."/>
            <person name="Wincker P."/>
            <person name="Lander E.S."/>
            <person name="Weissenbach J."/>
            <person name="Roest Crollius H."/>
        </authorList>
    </citation>
    <scope>NUCLEOTIDE SEQUENCE [LARGE SCALE GENOMIC DNA]</scope>
</reference>
<comment type="caution">
    <text evidence="1">The sequence shown here is derived from an EMBL/GenBank/DDBJ whole genome shotgun (WGS) entry which is preliminary data.</text>
</comment>
<proteinExistence type="predicted"/>
<protein>
    <submittedName>
        <fullName evidence="1">(spotted green pufferfish) hypothetical protein</fullName>
    </submittedName>
</protein>
<gene>
    <name evidence="1" type="ORF">GSTENG00007848001</name>
</gene>
<dbReference type="EMBL" id="CAAE01010070">
    <property type="protein sequence ID" value="CAF92558.1"/>
    <property type="molecule type" value="Genomic_DNA"/>
</dbReference>
<dbReference type="KEGG" id="tng:GSTEN00007848G001"/>
<dbReference type="OrthoDB" id="775356at2759"/>